<feature type="region of interest" description="Disordered" evidence="1">
    <location>
        <begin position="1"/>
        <end position="31"/>
    </location>
</feature>
<dbReference type="Proteomes" id="UP000887222">
    <property type="component" value="Unassembled WGS sequence"/>
</dbReference>
<comment type="caution">
    <text evidence="2">The sequence shown here is derived from an EMBL/GenBank/DDBJ whole genome shotgun (WGS) entry which is preliminary data.</text>
</comment>
<dbReference type="SUPFAM" id="SSF160214">
    <property type="entry name" value="FlaG-like"/>
    <property type="match status" value="1"/>
</dbReference>
<proteinExistence type="predicted"/>
<name>A0ABQ4Q651_9BURK</name>
<dbReference type="RefSeq" id="WP_220809113.1">
    <property type="nucleotide sequence ID" value="NZ_BPMK01000011.1"/>
</dbReference>
<gene>
    <name evidence="2" type="primary">flaG</name>
    <name evidence="2" type="ORF">NCCP691_27100</name>
</gene>
<keyword evidence="3" id="KW-1185">Reference proteome</keyword>
<dbReference type="PANTHER" id="PTHR37166:SF1">
    <property type="entry name" value="PROTEIN FLAG"/>
    <property type="match status" value="1"/>
</dbReference>
<accession>A0ABQ4Q651</accession>
<feature type="compositionally biased region" description="Low complexity" evidence="1">
    <location>
        <begin position="7"/>
        <end position="26"/>
    </location>
</feature>
<evidence type="ECO:0000313" key="3">
    <source>
        <dbReference type="Proteomes" id="UP000887222"/>
    </source>
</evidence>
<dbReference type="InterPro" id="IPR035924">
    <property type="entry name" value="FlaG-like_sf"/>
</dbReference>
<protein>
    <submittedName>
        <fullName evidence="2">Flagellar protein</fullName>
    </submittedName>
</protein>
<keyword evidence="2" id="KW-0282">Flagellum</keyword>
<dbReference type="Pfam" id="PF03646">
    <property type="entry name" value="FlaG"/>
    <property type="match status" value="1"/>
</dbReference>
<evidence type="ECO:0000256" key="1">
    <source>
        <dbReference type="SAM" id="MobiDB-lite"/>
    </source>
</evidence>
<keyword evidence="2" id="KW-0969">Cilium</keyword>
<dbReference type="Gene3D" id="3.30.160.170">
    <property type="entry name" value="FlaG-like"/>
    <property type="match status" value="1"/>
</dbReference>
<sequence>MDIRPVGTGNAAGAAPAPILPGTAPAQKPAADPTIAGALVQQPGGVPDAEQVKKAVQDINSAMKAMSNKIEFSVDAESKEPIVRVRDAETGDVIRQIPTEEALEISKALDRVQGLLLRQTA</sequence>
<dbReference type="InterPro" id="IPR005186">
    <property type="entry name" value="FlaG"/>
</dbReference>
<reference evidence="2 3" key="1">
    <citation type="journal article" date="2022" name="Int. J. Syst. Evol. Microbiol.">
        <title>Noviherbaspirillum aridicola sp. nov., isolated from an arid soil in Pakistan.</title>
        <authorList>
            <person name="Khan I.U."/>
            <person name="Saqib M."/>
            <person name="Amin A."/>
            <person name="Hussain F."/>
            <person name="Li L."/>
            <person name="Liu Y.H."/>
            <person name="Fang B.Z."/>
            <person name="Ahmed I."/>
            <person name="Li W.J."/>
        </authorList>
    </citation>
    <scope>NUCLEOTIDE SEQUENCE [LARGE SCALE GENOMIC DNA]</scope>
    <source>
        <strain evidence="2 3">NCCP-691</strain>
    </source>
</reference>
<dbReference type="PANTHER" id="PTHR37166">
    <property type="entry name" value="PROTEIN FLAG"/>
    <property type="match status" value="1"/>
</dbReference>
<evidence type="ECO:0000313" key="2">
    <source>
        <dbReference type="EMBL" id="GIZ52696.1"/>
    </source>
</evidence>
<organism evidence="2 3">
    <name type="scientific">Noviherbaspirillum aridicola</name>
    <dbReference type="NCBI Taxonomy" id="2849687"/>
    <lineage>
        <taxon>Bacteria</taxon>
        <taxon>Pseudomonadati</taxon>
        <taxon>Pseudomonadota</taxon>
        <taxon>Betaproteobacteria</taxon>
        <taxon>Burkholderiales</taxon>
        <taxon>Oxalobacteraceae</taxon>
        <taxon>Noviherbaspirillum</taxon>
    </lineage>
</organism>
<keyword evidence="2" id="KW-0966">Cell projection</keyword>
<dbReference type="EMBL" id="BPMK01000011">
    <property type="protein sequence ID" value="GIZ52696.1"/>
    <property type="molecule type" value="Genomic_DNA"/>
</dbReference>